<protein>
    <submittedName>
        <fullName evidence="2">Uncharacterized protein</fullName>
    </submittedName>
</protein>
<dbReference type="Proteomes" id="UP001055167">
    <property type="component" value="Unassembled WGS sequence"/>
</dbReference>
<dbReference type="EMBL" id="BPQH01000021">
    <property type="protein sequence ID" value="GJD52719.1"/>
    <property type="molecule type" value="Genomic_DNA"/>
</dbReference>
<proteinExistence type="predicted"/>
<keyword evidence="1" id="KW-0472">Membrane</keyword>
<reference evidence="2" key="2">
    <citation type="submission" date="2021-08" db="EMBL/GenBank/DDBJ databases">
        <authorList>
            <person name="Tani A."/>
            <person name="Ola A."/>
            <person name="Ogura Y."/>
            <person name="Katsura K."/>
            <person name="Hayashi T."/>
        </authorList>
    </citation>
    <scope>NUCLEOTIDE SEQUENCE</scope>
    <source>
        <strain evidence="2">KCTC 52305</strain>
    </source>
</reference>
<gene>
    <name evidence="2" type="ORF">OPKNFCMD_5486</name>
</gene>
<reference evidence="2" key="1">
    <citation type="journal article" date="2021" name="Front. Microbiol.">
        <title>Comprehensive Comparative Genomics and Phenotyping of Methylobacterium Species.</title>
        <authorList>
            <person name="Alessa O."/>
            <person name="Ogura Y."/>
            <person name="Fujitani Y."/>
            <person name="Takami H."/>
            <person name="Hayashi T."/>
            <person name="Sahin N."/>
            <person name="Tani A."/>
        </authorList>
    </citation>
    <scope>NUCLEOTIDE SEQUENCE</scope>
    <source>
        <strain evidence="2">KCTC 52305</strain>
    </source>
</reference>
<accession>A0ABQ4R6E4</accession>
<evidence type="ECO:0000256" key="1">
    <source>
        <dbReference type="SAM" id="Phobius"/>
    </source>
</evidence>
<name>A0ABQ4R6E4_9HYPH</name>
<comment type="caution">
    <text evidence="2">The sequence shown here is derived from an EMBL/GenBank/DDBJ whole genome shotgun (WGS) entry which is preliminary data.</text>
</comment>
<evidence type="ECO:0000313" key="3">
    <source>
        <dbReference type="Proteomes" id="UP001055167"/>
    </source>
</evidence>
<dbReference type="RefSeq" id="WP_269153098.1">
    <property type="nucleotide sequence ID" value="NZ_BPQH01000021.1"/>
</dbReference>
<keyword evidence="3" id="KW-1185">Reference proteome</keyword>
<keyword evidence="1" id="KW-0812">Transmembrane</keyword>
<organism evidence="2 3">
    <name type="scientific">Methylobacterium crusticola</name>
    <dbReference type="NCBI Taxonomy" id="1697972"/>
    <lineage>
        <taxon>Bacteria</taxon>
        <taxon>Pseudomonadati</taxon>
        <taxon>Pseudomonadota</taxon>
        <taxon>Alphaproteobacteria</taxon>
        <taxon>Hyphomicrobiales</taxon>
        <taxon>Methylobacteriaceae</taxon>
        <taxon>Methylobacterium</taxon>
    </lineage>
</organism>
<feature type="transmembrane region" description="Helical" evidence="1">
    <location>
        <begin position="20"/>
        <end position="38"/>
    </location>
</feature>
<keyword evidence="1" id="KW-1133">Transmembrane helix</keyword>
<sequence>MVQLPDPAVPFHPSEPSPGLVAVALCVALILSAFAFLLRAS</sequence>
<evidence type="ECO:0000313" key="2">
    <source>
        <dbReference type="EMBL" id="GJD52719.1"/>
    </source>
</evidence>